<evidence type="ECO:0000313" key="2">
    <source>
        <dbReference type="EMBL" id="ASJ74738.1"/>
    </source>
</evidence>
<dbReference type="Proteomes" id="UP000250079">
    <property type="component" value="Chromosome"/>
</dbReference>
<organism evidence="2 3">
    <name type="scientific">Granulosicoccus antarcticus IMCC3135</name>
    <dbReference type="NCBI Taxonomy" id="1192854"/>
    <lineage>
        <taxon>Bacteria</taxon>
        <taxon>Pseudomonadati</taxon>
        <taxon>Pseudomonadota</taxon>
        <taxon>Gammaproteobacteria</taxon>
        <taxon>Chromatiales</taxon>
        <taxon>Granulosicoccaceae</taxon>
        <taxon>Granulosicoccus</taxon>
    </lineage>
</organism>
<sequence length="432" mass="47690">MDESATKGRPRLGIIISMFPELHETFILRELVALERRGVEFDIYSLQYPRDPITMEDAIRLSTERTHYSPLFTLSTVGALGRAMLHHPLKLGSAIWQLLRHGYDRPMDIVKNLAILPLSLHFGELGRSRGVTHWHGHWANIPTTACWYLNQVEGEPWSAAIHGEDIFSPNTFLRHKLDAALFSVVCSGYFCNHLKTKLGLSAPENVHLNYHGLDPRVMEHAPGKRFRERAAEEVLSLISIGRLVPTKGHDVVIRACAVLIASGRKLRLTLIGSGPIQEELMALAEQEGIREHVDFRGALAFADVLEALDAADLFCLAPRLIPGQPPDGIPNVIAEAMALRLPVVTTRVSAIPELVVDGETGKLVEVDDVQGFAAAVESLAADPEAARLLSEQAAGRVAEMFNQKQNIDDLLALFEQHVPGGLKLPDARRPYS</sequence>
<dbReference type="GO" id="GO:1901135">
    <property type="term" value="P:carbohydrate derivative metabolic process"/>
    <property type="evidence" value="ECO:0007669"/>
    <property type="project" value="UniProtKB-ARBA"/>
</dbReference>
<keyword evidence="2" id="KW-0328">Glycosyltransferase</keyword>
<dbReference type="GO" id="GO:0043750">
    <property type="term" value="F:phosphatidylinositol alpha-mannosyltransferase activity"/>
    <property type="evidence" value="ECO:0007669"/>
    <property type="project" value="UniProtKB-EC"/>
</dbReference>
<dbReference type="CDD" id="cd03801">
    <property type="entry name" value="GT4_PimA-like"/>
    <property type="match status" value="1"/>
</dbReference>
<gene>
    <name evidence="2" type="primary">pimB_1</name>
    <name evidence="2" type="ORF">IMCC3135_23345</name>
</gene>
<dbReference type="EMBL" id="CP018632">
    <property type="protein sequence ID" value="ASJ74738.1"/>
    <property type="molecule type" value="Genomic_DNA"/>
</dbReference>
<dbReference type="PANTHER" id="PTHR12526">
    <property type="entry name" value="GLYCOSYLTRANSFERASE"/>
    <property type="match status" value="1"/>
</dbReference>
<keyword evidence="2" id="KW-0808">Transferase</keyword>
<protein>
    <submittedName>
        <fullName evidence="2">GDP-mannose-dependent alpha-(1-6)-phosphatidylinositol monomannoside mannosyltransferase</fullName>
        <ecNumber evidence="2">2.4.1.345</ecNumber>
    </submittedName>
</protein>
<dbReference type="InterPro" id="IPR001296">
    <property type="entry name" value="Glyco_trans_1"/>
</dbReference>
<proteinExistence type="predicted"/>
<dbReference type="Gene3D" id="3.40.50.2000">
    <property type="entry name" value="Glycogen Phosphorylase B"/>
    <property type="match status" value="2"/>
</dbReference>
<dbReference type="KEGG" id="gai:IMCC3135_23345"/>
<evidence type="ECO:0000259" key="1">
    <source>
        <dbReference type="Pfam" id="PF00534"/>
    </source>
</evidence>
<dbReference type="AlphaFoldDB" id="A0A2Z2NYA1"/>
<name>A0A2Z2NYA1_9GAMM</name>
<dbReference type="EC" id="2.4.1.345" evidence="2"/>
<dbReference type="Pfam" id="PF00534">
    <property type="entry name" value="Glycos_transf_1"/>
    <property type="match status" value="1"/>
</dbReference>
<accession>A0A2Z2NYA1</accession>
<evidence type="ECO:0000313" key="3">
    <source>
        <dbReference type="Proteomes" id="UP000250079"/>
    </source>
</evidence>
<keyword evidence="3" id="KW-1185">Reference proteome</keyword>
<dbReference type="SUPFAM" id="SSF53756">
    <property type="entry name" value="UDP-Glycosyltransferase/glycogen phosphorylase"/>
    <property type="match status" value="1"/>
</dbReference>
<reference evidence="2 3" key="1">
    <citation type="submission" date="2016-12" db="EMBL/GenBank/DDBJ databases">
        <authorList>
            <person name="Song W.-J."/>
            <person name="Kurnit D.M."/>
        </authorList>
    </citation>
    <scope>NUCLEOTIDE SEQUENCE [LARGE SCALE GENOMIC DNA]</scope>
    <source>
        <strain evidence="2 3">IMCC3135</strain>
    </source>
</reference>
<feature type="domain" description="Glycosyl transferase family 1" evidence="1">
    <location>
        <begin position="225"/>
        <end position="394"/>
    </location>
</feature>